<evidence type="ECO:0000313" key="2">
    <source>
        <dbReference type="EMBL" id="CAK9438390.1"/>
    </source>
</evidence>
<dbReference type="RefSeq" id="XP_066829552.1">
    <property type="nucleotide sequence ID" value="XM_066972633.1"/>
</dbReference>
<organism evidence="2 3">
    <name type="scientific">Lodderomyces beijingensis</name>
    <dbReference type="NCBI Taxonomy" id="1775926"/>
    <lineage>
        <taxon>Eukaryota</taxon>
        <taxon>Fungi</taxon>
        <taxon>Dikarya</taxon>
        <taxon>Ascomycota</taxon>
        <taxon>Saccharomycotina</taxon>
        <taxon>Pichiomycetes</taxon>
        <taxon>Debaryomycetaceae</taxon>
        <taxon>Candida/Lodderomyces clade</taxon>
        <taxon>Lodderomyces</taxon>
    </lineage>
</organism>
<dbReference type="Proteomes" id="UP001497383">
    <property type="component" value="Chromosome 3"/>
</dbReference>
<feature type="transmembrane region" description="Helical" evidence="1">
    <location>
        <begin position="6"/>
        <end position="26"/>
    </location>
</feature>
<proteinExistence type="predicted"/>
<accession>A0ABP0ZMG5</accession>
<gene>
    <name evidence="2" type="ORF">LODBEIA_P26140</name>
</gene>
<keyword evidence="1" id="KW-0472">Membrane</keyword>
<keyword evidence="1" id="KW-1133">Transmembrane helix</keyword>
<sequence>MYSPLELILTIIALLNLCTAFVIYCVDKKEGVSINSGKHFQSFKICITMSIMFGTASMCLMSKNSFQFDL</sequence>
<feature type="transmembrane region" description="Helical" evidence="1">
    <location>
        <begin position="46"/>
        <end position="66"/>
    </location>
</feature>
<evidence type="ECO:0000256" key="1">
    <source>
        <dbReference type="SAM" id="Phobius"/>
    </source>
</evidence>
<evidence type="ECO:0000313" key="3">
    <source>
        <dbReference type="Proteomes" id="UP001497383"/>
    </source>
</evidence>
<keyword evidence="3" id="KW-1185">Reference proteome</keyword>
<dbReference type="GeneID" id="92207810"/>
<reference evidence="2 3" key="1">
    <citation type="submission" date="2024-03" db="EMBL/GenBank/DDBJ databases">
        <authorList>
            <person name="Brejova B."/>
        </authorList>
    </citation>
    <scope>NUCLEOTIDE SEQUENCE [LARGE SCALE GENOMIC DNA]</scope>
    <source>
        <strain evidence="2 3">CBS 14171</strain>
    </source>
</reference>
<protein>
    <submittedName>
        <fullName evidence="2">Uncharacterized protein</fullName>
    </submittedName>
</protein>
<keyword evidence="1" id="KW-0812">Transmembrane</keyword>
<name>A0ABP0ZMG5_9ASCO</name>
<dbReference type="EMBL" id="OZ022407">
    <property type="protein sequence ID" value="CAK9438390.1"/>
    <property type="molecule type" value="Genomic_DNA"/>
</dbReference>